<feature type="domain" description="Glutamine amidotransferase" evidence="1">
    <location>
        <begin position="62"/>
        <end position="204"/>
    </location>
</feature>
<dbReference type="CDD" id="cd01741">
    <property type="entry name" value="GATase1_1"/>
    <property type="match status" value="1"/>
</dbReference>
<dbReference type="InterPro" id="IPR044992">
    <property type="entry name" value="ChyE-like"/>
</dbReference>
<dbReference type="EMBL" id="JACICY010000001">
    <property type="protein sequence ID" value="MBB3859509.1"/>
    <property type="molecule type" value="Genomic_DNA"/>
</dbReference>
<sequence length="280" mass="30238">MTRLLLLEGNTADKRARARDLGVRNSSEIYALAIAAHFPAFELDVLNGADPGEAIPQGRTWADYDGFVITGSSLHAYDTDFAVTNQIALVAQAAEHGLPIFGSCWGLQIAAVAAGGEVGLSPRGREVGFARKIALNAQGRAHPMFAGKQAVFDAPCIHYDEVVRLPENATLLASNNHSGVQAAVIPLGRSEVWAVQYHPEFDLGQIVQLYTLYESDMVAQGFFADAADLVAYRTKLAALAADGSRTDLAWQLGVDEDLTDEKVRRAEIISWIEACVLKRT</sequence>
<keyword evidence="2" id="KW-0436">Ligase</keyword>
<comment type="caution">
    <text evidence="2">The sequence shown here is derived from an EMBL/GenBank/DDBJ whole genome shotgun (WGS) entry which is preliminary data.</text>
</comment>
<name>A0A7W5ZUK2_9SPHN</name>
<proteinExistence type="predicted"/>
<dbReference type="PROSITE" id="PS51273">
    <property type="entry name" value="GATASE_TYPE_1"/>
    <property type="match status" value="1"/>
</dbReference>
<dbReference type="PANTHER" id="PTHR42695:SF5">
    <property type="entry name" value="GLUTAMINE AMIDOTRANSFERASE YLR126C-RELATED"/>
    <property type="match status" value="1"/>
</dbReference>
<reference evidence="2 3" key="1">
    <citation type="submission" date="2020-08" db="EMBL/GenBank/DDBJ databases">
        <title>Genomic Encyclopedia of Type Strains, Phase IV (KMG-IV): sequencing the most valuable type-strain genomes for metagenomic binning, comparative biology and taxonomic classification.</title>
        <authorList>
            <person name="Goeker M."/>
        </authorList>
    </citation>
    <scope>NUCLEOTIDE SEQUENCE [LARGE SCALE GENOMIC DNA]</scope>
    <source>
        <strain evidence="2 3">DSM 14552</strain>
    </source>
</reference>
<dbReference type="Gene3D" id="3.40.50.880">
    <property type="match status" value="1"/>
</dbReference>
<evidence type="ECO:0000259" key="1">
    <source>
        <dbReference type="Pfam" id="PF00117"/>
    </source>
</evidence>
<dbReference type="PANTHER" id="PTHR42695">
    <property type="entry name" value="GLUTAMINE AMIDOTRANSFERASE YLR126C-RELATED"/>
    <property type="match status" value="1"/>
</dbReference>
<dbReference type="EC" id="6.3.5.2" evidence="2"/>
<accession>A0A7W5ZUK2</accession>
<protein>
    <submittedName>
        <fullName evidence="2">GMP synthase (Glutamine-hydrolyzing)</fullName>
        <ecNumber evidence="2">6.3.5.2</ecNumber>
    </submittedName>
</protein>
<dbReference type="AlphaFoldDB" id="A0A7W5ZUK2"/>
<dbReference type="GO" id="GO:0005829">
    <property type="term" value="C:cytosol"/>
    <property type="evidence" value="ECO:0007669"/>
    <property type="project" value="TreeGrafter"/>
</dbReference>
<evidence type="ECO:0000313" key="3">
    <source>
        <dbReference type="Proteomes" id="UP000562395"/>
    </source>
</evidence>
<evidence type="ECO:0000313" key="2">
    <source>
        <dbReference type="EMBL" id="MBB3859509.1"/>
    </source>
</evidence>
<dbReference type="RefSeq" id="WP_183611742.1">
    <property type="nucleotide sequence ID" value="NZ_JACICY010000001.1"/>
</dbReference>
<keyword evidence="3" id="KW-1185">Reference proteome</keyword>
<dbReference type="SUPFAM" id="SSF52317">
    <property type="entry name" value="Class I glutamine amidotransferase-like"/>
    <property type="match status" value="1"/>
</dbReference>
<dbReference type="Proteomes" id="UP000562395">
    <property type="component" value="Unassembled WGS sequence"/>
</dbReference>
<gene>
    <name evidence="2" type="ORF">GGQ88_000749</name>
</gene>
<dbReference type="InterPro" id="IPR017926">
    <property type="entry name" value="GATASE"/>
</dbReference>
<dbReference type="Pfam" id="PF00117">
    <property type="entry name" value="GATase"/>
    <property type="match status" value="1"/>
</dbReference>
<dbReference type="InterPro" id="IPR029062">
    <property type="entry name" value="Class_I_gatase-like"/>
</dbReference>
<organism evidence="2 3">
    <name type="scientific">Novosphingobium hassiacum</name>
    <dbReference type="NCBI Taxonomy" id="173676"/>
    <lineage>
        <taxon>Bacteria</taxon>
        <taxon>Pseudomonadati</taxon>
        <taxon>Pseudomonadota</taxon>
        <taxon>Alphaproteobacteria</taxon>
        <taxon>Sphingomonadales</taxon>
        <taxon>Sphingomonadaceae</taxon>
        <taxon>Novosphingobium</taxon>
    </lineage>
</organism>
<dbReference type="GO" id="GO:0003922">
    <property type="term" value="F:GMP synthase (glutamine-hydrolyzing) activity"/>
    <property type="evidence" value="ECO:0007669"/>
    <property type="project" value="UniProtKB-EC"/>
</dbReference>